<reference evidence="7" key="1">
    <citation type="submission" date="2022-08" db="EMBL/GenBank/DDBJ databases">
        <title>Complete genome sequence of 14 non-tuberculosis mycobacteria type-strains.</title>
        <authorList>
            <person name="Igarashi Y."/>
            <person name="Osugi A."/>
            <person name="Mitarai S."/>
        </authorList>
    </citation>
    <scope>NUCLEOTIDE SEQUENCE</scope>
    <source>
        <strain evidence="7">DSM 45575</strain>
    </source>
</reference>
<dbReference type="EMBL" id="CP092365">
    <property type="protein sequence ID" value="ULN54738.1"/>
    <property type="molecule type" value="Genomic_DNA"/>
</dbReference>
<dbReference type="InterPro" id="IPR028202">
    <property type="entry name" value="Reductase_C"/>
</dbReference>
<dbReference type="PRINTS" id="PR00411">
    <property type="entry name" value="PNDRDTASEI"/>
</dbReference>
<dbReference type="PANTHER" id="PTHR43557:SF2">
    <property type="entry name" value="RIESKE DOMAIN-CONTAINING PROTEIN-RELATED"/>
    <property type="match status" value="1"/>
</dbReference>
<proteinExistence type="predicted"/>
<keyword evidence="2" id="KW-0285">Flavoprotein</keyword>
<dbReference type="SUPFAM" id="SSF51905">
    <property type="entry name" value="FAD/NAD(P)-binding domain"/>
    <property type="match status" value="2"/>
</dbReference>
<evidence type="ECO:0000259" key="5">
    <source>
        <dbReference type="Pfam" id="PF07992"/>
    </source>
</evidence>
<dbReference type="InterPro" id="IPR023753">
    <property type="entry name" value="FAD/NAD-binding_dom"/>
</dbReference>
<feature type="domain" description="FAD/NAD(P)-binding" evidence="5">
    <location>
        <begin position="9"/>
        <end position="315"/>
    </location>
</feature>
<dbReference type="InterPro" id="IPR050446">
    <property type="entry name" value="FAD-oxidoreductase/Apoptosis"/>
</dbReference>
<keyword evidence="4" id="KW-0560">Oxidoreductase</keyword>
<dbReference type="InterPro" id="IPR016156">
    <property type="entry name" value="FAD/NAD-linked_Rdtase_dimer_sf"/>
</dbReference>
<dbReference type="Proteomes" id="UP001055200">
    <property type="component" value="Chromosome"/>
</dbReference>
<dbReference type="PANTHER" id="PTHR43557">
    <property type="entry name" value="APOPTOSIS-INDUCING FACTOR 1"/>
    <property type="match status" value="1"/>
</dbReference>
<keyword evidence="3" id="KW-0274">FAD</keyword>
<dbReference type="Pfam" id="PF07992">
    <property type="entry name" value="Pyr_redox_2"/>
    <property type="match status" value="1"/>
</dbReference>
<evidence type="ECO:0000259" key="6">
    <source>
        <dbReference type="Pfam" id="PF14759"/>
    </source>
</evidence>
<organism evidence="7 8">
    <name type="scientific">Mycolicibacillus parakoreensis</name>
    <dbReference type="NCBI Taxonomy" id="1069221"/>
    <lineage>
        <taxon>Bacteria</taxon>
        <taxon>Bacillati</taxon>
        <taxon>Actinomycetota</taxon>
        <taxon>Actinomycetes</taxon>
        <taxon>Mycobacteriales</taxon>
        <taxon>Mycobacteriaceae</taxon>
        <taxon>Mycolicibacillus</taxon>
    </lineage>
</organism>
<keyword evidence="8" id="KW-1185">Reference proteome</keyword>
<name>A0ABY3U5F0_9MYCO</name>
<dbReference type="PRINTS" id="PR00368">
    <property type="entry name" value="FADPNR"/>
</dbReference>
<dbReference type="Pfam" id="PF14759">
    <property type="entry name" value="Reductase_C"/>
    <property type="match status" value="1"/>
</dbReference>
<evidence type="ECO:0000313" key="7">
    <source>
        <dbReference type="EMBL" id="ULN54738.1"/>
    </source>
</evidence>
<evidence type="ECO:0000256" key="1">
    <source>
        <dbReference type="ARBA" id="ARBA00001974"/>
    </source>
</evidence>
<evidence type="ECO:0000313" key="8">
    <source>
        <dbReference type="Proteomes" id="UP001055200"/>
    </source>
</evidence>
<dbReference type="SUPFAM" id="SSF55424">
    <property type="entry name" value="FAD/NAD-linked reductases, dimerisation (C-terminal) domain"/>
    <property type="match status" value="1"/>
</dbReference>
<dbReference type="Gene3D" id="3.30.390.30">
    <property type="match status" value="1"/>
</dbReference>
<evidence type="ECO:0000256" key="3">
    <source>
        <dbReference type="ARBA" id="ARBA00022827"/>
    </source>
</evidence>
<evidence type="ECO:0000256" key="2">
    <source>
        <dbReference type="ARBA" id="ARBA00022630"/>
    </source>
</evidence>
<accession>A0ABY3U5F0</accession>
<feature type="domain" description="Reductase C-terminal" evidence="6">
    <location>
        <begin position="335"/>
        <end position="420"/>
    </location>
</feature>
<protein>
    <submittedName>
        <fullName evidence="7">FAD-dependent oxidoreductase</fullName>
    </submittedName>
</protein>
<sequence>MAVGADPGTVVIVGAGVAGVRAAEALRAAEFDGRIVLFGAENEAPYDRIPLSLEFLEPKTSRIARAYDEADRRLVWADLTLHDDDWYRRHGIELHTGAPVTAIHPAAHTVTVGGQIVGYDKLLLATGSRARSLPGIDMGDPRVHTLRTYRDAVGLDAALTPGGSVAIVGAGWIGLEVAAAARHRGLDVTVLGRSRLPLARSLGEEIGEFFAETHRANGVELRLGVTVGARGAAGLTLTDGTTVAADTLLVAVGAEPNIELARRAGLSTGGGGVLVDAGLQTSDRDIYAVGDIAAARNPFLQTRIRVEHWATARKQPAVAVAGMLGRPGVYDELPYFFTDQFDLGMEYVGYAPDCRRVVFRGAVADREFIAFWLDERDRVLAGMNVNVPGVVADIKALIRARHPVAVGRLTDPRHRLADLLPG</sequence>
<dbReference type="InterPro" id="IPR036188">
    <property type="entry name" value="FAD/NAD-bd_sf"/>
</dbReference>
<evidence type="ECO:0000256" key="4">
    <source>
        <dbReference type="ARBA" id="ARBA00023002"/>
    </source>
</evidence>
<dbReference type="RefSeq" id="WP_240172927.1">
    <property type="nucleotide sequence ID" value="NZ_CP092365.1"/>
</dbReference>
<dbReference type="Gene3D" id="3.50.50.60">
    <property type="entry name" value="FAD/NAD(P)-binding domain"/>
    <property type="match status" value="2"/>
</dbReference>
<comment type="cofactor">
    <cofactor evidence="1">
        <name>FAD</name>
        <dbReference type="ChEBI" id="CHEBI:57692"/>
    </cofactor>
</comment>
<gene>
    <name evidence="7" type="ORF">MIU77_17565</name>
</gene>